<evidence type="ECO:0000259" key="5">
    <source>
        <dbReference type="PROSITE" id="PS51918"/>
    </source>
</evidence>
<keyword evidence="3" id="KW-0408">Iron</keyword>
<dbReference type="PANTHER" id="PTHR43288">
    <property type="entry name" value="BIOTIN SYNTHASE-RELATED PROTEIN, RADICAL SAM SUPERFAMILY"/>
    <property type="match status" value="1"/>
</dbReference>
<evidence type="ECO:0000256" key="3">
    <source>
        <dbReference type="ARBA" id="ARBA00023004"/>
    </source>
</evidence>
<feature type="domain" description="Radical SAM core" evidence="5">
    <location>
        <begin position="38"/>
        <end position="255"/>
    </location>
</feature>
<dbReference type="InterPro" id="IPR007197">
    <property type="entry name" value="rSAM"/>
</dbReference>
<name>A0A7J2U2M9_9CREN</name>
<dbReference type="PROSITE" id="PS51918">
    <property type="entry name" value="RADICAL_SAM"/>
    <property type="match status" value="1"/>
</dbReference>
<gene>
    <name evidence="6" type="ORF">ENO26_05540</name>
</gene>
<dbReference type="Gene3D" id="3.20.20.70">
    <property type="entry name" value="Aldolase class I"/>
    <property type="match status" value="1"/>
</dbReference>
<dbReference type="Pfam" id="PF04055">
    <property type="entry name" value="Radical_SAM"/>
    <property type="match status" value="1"/>
</dbReference>
<dbReference type="PANTHER" id="PTHR43288:SF1">
    <property type="entry name" value="GLYCYL-RADICAL ENZYME ACTIVATING ENZYME MJ0021-RELATED"/>
    <property type="match status" value="1"/>
</dbReference>
<keyword evidence="1" id="KW-0949">S-adenosyl-L-methionine</keyword>
<dbReference type="GO" id="GO:0051536">
    <property type="term" value="F:iron-sulfur cluster binding"/>
    <property type="evidence" value="ECO:0007669"/>
    <property type="project" value="UniProtKB-KW"/>
</dbReference>
<reference evidence="6" key="1">
    <citation type="journal article" date="2020" name="mSystems">
        <title>Genome- and Community-Level Interaction Insights into Carbon Utilization and Element Cycling Functions of Hydrothermarchaeota in Hydrothermal Sediment.</title>
        <authorList>
            <person name="Zhou Z."/>
            <person name="Liu Y."/>
            <person name="Xu W."/>
            <person name="Pan J."/>
            <person name="Luo Z.H."/>
            <person name="Li M."/>
        </authorList>
    </citation>
    <scope>NUCLEOTIDE SEQUENCE [LARGE SCALE GENOMIC DNA]</scope>
    <source>
        <strain evidence="6">SpSt-125</strain>
    </source>
</reference>
<dbReference type="GO" id="GO:0003824">
    <property type="term" value="F:catalytic activity"/>
    <property type="evidence" value="ECO:0007669"/>
    <property type="project" value="InterPro"/>
</dbReference>
<dbReference type="SFLD" id="SFLDG01108">
    <property type="entry name" value="Uncharacterised_Radical_SAM_Su"/>
    <property type="match status" value="1"/>
</dbReference>
<dbReference type="InterPro" id="IPR040087">
    <property type="entry name" value="MJ0021-like"/>
</dbReference>
<sequence length="314" mass="35244">MRIRCLERGCRGMTFAHSIVGNDIVGYWYGELAKGCKLCMKGAKVVIFITGICGLDCYYCPISRERRFVGAFYTDEERITRLGEILDEIALVRAEGVSITGGEPFQRYDLTTKVIKLLKEVHGPSFHIHLYTSGLGASREAVKYLSSIGLDEIRFHIVNNSLWKLVEFVTRETSMDVGIEVPAIPGEEEKLWGMIIKANEVGVKFVNINELEVSETNVRGILFRGFRIDESGKAVVGSAETAKRVMQKAVESGLSIAIHYCPALYKDFVQQRARMIRKARTCAGERDRVTEEGYLISDGREVEPRLEVCAPLFT</sequence>
<dbReference type="EMBL" id="DSEU01000040">
    <property type="protein sequence ID" value="HEM67011.1"/>
    <property type="molecule type" value="Genomic_DNA"/>
</dbReference>
<keyword evidence="2" id="KW-0479">Metal-binding</keyword>
<proteinExistence type="predicted"/>
<organism evidence="6">
    <name type="scientific">Ignisphaera aggregans</name>
    <dbReference type="NCBI Taxonomy" id="334771"/>
    <lineage>
        <taxon>Archaea</taxon>
        <taxon>Thermoproteota</taxon>
        <taxon>Thermoprotei</taxon>
        <taxon>Desulfurococcales</taxon>
        <taxon>Desulfurococcaceae</taxon>
        <taxon>Ignisphaera</taxon>
    </lineage>
</organism>
<protein>
    <submittedName>
        <fullName evidence="6">Radical SAM protein</fullName>
    </submittedName>
</protein>
<evidence type="ECO:0000313" key="6">
    <source>
        <dbReference type="EMBL" id="HEM67011.1"/>
    </source>
</evidence>
<dbReference type="InterPro" id="IPR058240">
    <property type="entry name" value="rSAM_sf"/>
</dbReference>
<dbReference type="InterPro" id="IPR013785">
    <property type="entry name" value="Aldolase_TIM"/>
</dbReference>
<keyword evidence="4" id="KW-0411">Iron-sulfur</keyword>
<evidence type="ECO:0000256" key="2">
    <source>
        <dbReference type="ARBA" id="ARBA00022723"/>
    </source>
</evidence>
<dbReference type="AlphaFoldDB" id="A0A7J2U2M9"/>
<evidence type="ECO:0000256" key="4">
    <source>
        <dbReference type="ARBA" id="ARBA00023014"/>
    </source>
</evidence>
<dbReference type="GO" id="GO:0046872">
    <property type="term" value="F:metal ion binding"/>
    <property type="evidence" value="ECO:0007669"/>
    <property type="project" value="UniProtKB-KW"/>
</dbReference>
<accession>A0A7J2U2M9</accession>
<dbReference type="CDD" id="cd01335">
    <property type="entry name" value="Radical_SAM"/>
    <property type="match status" value="1"/>
</dbReference>
<evidence type="ECO:0000256" key="1">
    <source>
        <dbReference type="ARBA" id="ARBA00022691"/>
    </source>
</evidence>
<dbReference type="SUPFAM" id="SSF102114">
    <property type="entry name" value="Radical SAM enzymes"/>
    <property type="match status" value="1"/>
</dbReference>
<dbReference type="SFLD" id="SFLDS00029">
    <property type="entry name" value="Radical_SAM"/>
    <property type="match status" value="1"/>
</dbReference>
<comment type="caution">
    <text evidence="6">The sequence shown here is derived from an EMBL/GenBank/DDBJ whole genome shotgun (WGS) entry which is preliminary data.</text>
</comment>